<organism evidence="2 3">
    <name type="scientific">Novosphingobium album</name>
    <name type="common">ex Hu et al. 2023</name>
    <dbReference type="NCBI Taxonomy" id="2930093"/>
    <lineage>
        <taxon>Bacteria</taxon>
        <taxon>Pseudomonadati</taxon>
        <taxon>Pseudomonadota</taxon>
        <taxon>Alphaproteobacteria</taxon>
        <taxon>Sphingomonadales</taxon>
        <taxon>Sphingomonadaceae</taxon>
        <taxon>Novosphingobium</taxon>
    </lineage>
</organism>
<dbReference type="EMBL" id="JALHLE010000018">
    <property type="protein sequence ID" value="MCJ2179392.1"/>
    <property type="molecule type" value="Genomic_DNA"/>
</dbReference>
<keyword evidence="1" id="KW-0812">Transmembrane</keyword>
<gene>
    <name evidence="2" type="ORF">MTR64_12495</name>
</gene>
<evidence type="ECO:0000313" key="3">
    <source>
        <dbReference type="Proteomes" id="UP001162880"/>
    </source>
</evidence>
<keyword evidence="1" id="KW-0472">Membrane</keyword>
<proteinExistence type="predicted"/>
<dbReference type="RefSeq" id="WP_243994316.1">
    <property type="nucleotide sequence ID" value="NZ_JALHLE010000018.1"/>
</dbReference>
<protein>
    <recommendedName>
        <fullName evidence="4">MFS transporter</fullName>
    </recommendedName>
</protein>
<keyword evidence="3" id="KW-1185">Reference proteome</keyword>
<name>A0ABT0B2X9_9SPHN</name>
<accession>A0ABT0B2X9</accession>
<keyword evidence="1" id="KW-1133">Transmembrane helix</keyword>
<dbReference type="Proteomes" id="UP001162880">
    <property type="component" value="Unassembled WGS sequence"/>
</dbReference>
<feature type="transmembrane region" description="Helical" evidence="1">
    <location>
        <begin position="108"/>
        <end position="129"/>
    </location>
</feature>
<feature type="transmembrane region" description="Helical" evidence="1">
    <location>
        <begin position="135"/>
        <end position="154"/>
    </location>
</feature>
<evidence type="ECO:0000313" key="2">
    <source>
        <dbReference type="EMBL" id="MCJ2179392.1"/>
    </source>
</evidence>
<feature type="transmembrane region" description="Helical" evidence="1">
    <location>
        <begin position="75"/>
        <end position="96"/>
    </location>
</feature>
<evidence type="ECO:0008006" key="4">
    <source>
        <dbReference type="Google" id="ProtNLM"/>
    </source>
</evidence>
<reference evidence="2" key="1">
    <citation type="submission" date="2022-03" db="EMBL/GenBank/DDBJ databases">
        <title>Identification of a novel bacterium isolated from mangrove sediments.</title>
        <authorList>
            <person name="Pan X."/>
        </authorList>
    </citation>
    <scope>NUCLEOTIDE SEQUENCE</scope>
    <source>
        <strain evidence="2">B2580</strain>
    </source>
</reference>
<evidence type="ECO:0000256" key="1">
    <source>
        <dbReference type="SAM" id="Phobius"/>
    </source>
</evidence>
<comment type="caution">
    <text evidence="2">The sequence shown here is derived from an EMBL/GenBank/DDBJ whole genome shotgun (WGS) entry which is preliminary data.</text>
</comment>
<sequence length="156" mass="16241">MIMAWVAMASAAITLMSGEGAWGLAAGTTATMASASLVLAHAALTTPPPGCTTRDRVALPLPPVPVSWPDACRRLGVFGIVVVLDLAASLWLAWTVQRALFRAGISEANTTALALFLCPLLWLAAASWQMICTRLAAMAMAPLAALILGSIVWLTV</sequence>